<dbReference type="GO" id="GO:0006355">
    <property type="term" value="P:regulation of DNA-templated transcription"/>
    <property type="evidence" value="ECO:0007669"/>
    <property type="project" value="InterPro"/>
</dbReference>
<evidence type="ECO:0000259" key="7">
    <source>
        <dbReference type="PROSITE" id="PS50110"/>
    </source>
</evidence>
<dbReference type="AlphaFoldDB" id="A0A6G4XBF4"/>
<keyword evidence="9" id="KW-1185">Reference proteome</keyword>
<keyword evidence="3" id="KW-0238">DNA-binding</keyword>
<dbReference type="RefSeq" id="WP_165330100.1">
    <property type="nucleotide sequence ID" value="NZ_JAAKZW010000004.1"/>
</dbReference>
<feature type="modified residue" description="4-aspartylphosphate" evidence="5">
    <location>
        <position position="55"/>
    </location>
</feature>
<dbReference type="InterPro" id="IPR000792">
    <property type="entry name" value="Tscrpt_reg_LuxR_C"/>
</dbReference>
<evidence type="ECO:0000256" key="1">
    <source>
        <dbReference type="ARBA" id="ARBA00022553"/>
    </source>
</evidence>
<evidence type="ECO:0000259" key="6">
    <source>
        <dbReference type="PROSITE" id="PS50043"/>
    </source>
</evidence>
<dbReference type="PROSITE" id="PS50110">
    <property type="entry name" value="RESPONSE_REGULATORY"/>
    <property type="match status" value="1"/>
</dbReference>
<dbReference type="PRINTS" id="PR00038">
    <property type="entry name" value="HTHLUXR"/>
</dbReference>
<evidence type="ECO:0000313" key="8">
    <source>
        <dbReference type="EMBL" id="NGO74583.1"/>
    </source>
</evidence>
<evidence type="ECO:0000256" key="4">
    <source>
        <dbReference type="ARBA" id="ARBA00023163"/>
    </source>
</evidence>
<evidence type="ECO:0000256" key="2">
    <source>
        <dbReference type="ARBA" id="ARBA00023015"/>
    </source>
</evidence>
<accession>A0A6G4XBF4</accession>
<organism evidence="8 9">
    <name type="scientific">Streptomyces mesophilus</name>
    <dbReference type="NCBI Taxonomy" id="1775132"/>
    <lineage>
        <taxon>Bacteria</taxon>
        <taxon>Bacillati</taxon>
        <taxon>Actinomycetota</taxon>
        <taxon>Actinomycetes</taxon>
        <taxon>Kitasatosporales</taxon>
        <taxon>Streptomycetaceae</taxon>
        <taxon>Streptomyces</taxon>
    </lineage>
</organism>
<keyword evidence="4" id="KW-0804">Transcription</keyword>
<feature type="domain" description="HTH luxR-type" evidence="6">
    <location>
        <begin position="149"/>
        <end position="214"/>
    </location>
</feature>
<comment type="caution">
    <text evidence="8">The sequence shown here is derived from an EMBL/GenBank/DDBJ whole genome shotgun (WGS) entry which is preliminary data.</text>
</comment>
<proteinExistence type="predicted"/>
<dbReference type="Proteomes" id="UP000481109">
    <property type="component" value="Unassembled WGS sequence"/>
</dbReference>
<feature type="domain" description="Response regulatory" evidence="7">
    <location>
        <begin position="4"/>
        <end position="120"/>
    </location>
</feature>
<reference evidence="8 9" key="1">
    <citation type="submission" date="2020-02" db="EMBL/GenBank/DDBJ databases">
        <title>Whole-genome analyses of novel actinobacteria.</title>
        <authorList>
            <person name="Sahin N."/>
            <person name="Tokatli A."/>
        </authorList>
    </citation>
    <scope>NUCLEOTIDE SEQUENCE [LARGE SCALE GENOMIC DNA]</scope>
    <source>
        <strain evidence="8 9">YC504</strain>
    </source>
</reference>
<evidence type="ECO:0000256" key="3">
    <source>
        <dbReference type="ARBA" id="ARBA00023125"/>
    </source>
</evidence>
<dbReference type="SUPFAM" id="SSF52172">
    <property type="entry name" value="CheY-like"/>
    <property type="match status" value="1"/>
</dbReference>
<dbReference type="Pfam" id="PF00072">
    <property type="entry name" value="Response_reg"/>
    <property type="match status" value="1"/>
</dbReference>
<dbReference type="SUPFAM" id="SSF46894">
    <property type="entry name" value="C-terminal effector domain of the bipartite response regulators"/>
    <property type="match status" value="1"/>
</dbReference>
<dbReference type="PANTHER" id="PTHR43214:SF24">
    <property type="entry name" value="TRANSCRIPTIONAL REGULATORY PROTEIN NARL-RELATED"/>
    <property type="match status" value="1"/>
</dbReference>
<keyword evidence="2" id="KW-0805">Transcription regulation</keyword>
<evidence type="ECO:0000256" key="5">
    <source>
        <dbReference type="PROSITE-ProRule" id="PRU00169"/>
    </source>
</evidence>
<name>A0A6G4XBF4_9ACTN</name>
<dbReference type="InterPro" id="IPR016032">
    <property type="entry name" value="Sig_transdc_resp-reg_C-effctor"/>
</dbReference>
<dbReference type="Pfam" id="PF00196">
    <property type="entry name" value="GerE"/>
    <property type="match status" value="1"/>
</dbReference>
<protein>
    <submittedName>
        <fullName evidence="8">Response regulator transcription factor</fullName>
    </submittedName>
</protein>
<dbReference type="CDD" id="cd06170">
    <property type="entry name" value="LuxR_C_like"/>
    <property type="match status" value="1"/>
</dbReference>
<gene>
    <name evidence="8" type="ORF">G6045_02620</name>
</gene>
<dbReference type="InterPro" id="IPR011006">
    <property type="entry name" value="CheY-like_superfamily"/>
</dbReference>
<dbReference type="GO" id="GO:0000160">
    <property type="term" value="P:phosphorelay signal transduction system"/>
    <property type="evidence" value="ECO:0007669"/>
    <property type="project" value="InterPro"/>
</dbReference>
<dbReference type="CDD" id="cd17535">
    <property type="entry name" value="REC_NarL-like"/>
    <property type="match status" value="1"/>
</dbReference>
<dbReference type="GO" id="GO:0003677">
    <property type="term" value="F:DNA binding"/>
    <property type="evidence" value="ECO:0007669"/>
    <property type="project" value="UniProtKB-KW"/>
</dbReference>
<dbReference type="SMART" id="SM00448">
    <property type="entry name" value="REC"/>
    <property type="match status" value="1"/>
</dbReference>
<keyword evidence="1 5" id="KW-0597">Phosphoprotein</keyword>
<sequence>MTIRVLIADDSAITRRGLTWIIDSSGDMEVCGEAADGAQAVALAAELGPDVVLLDIRMPQVDGLAALRDLLHTPRPPRVIVLATFHEDAQVAEALRTGAVGFLLKDTPPDDLLRAIREVHAGNATLGPAVARRLLDARAGRTTSATPEEQRRLTTLSARERDVLRLLARGLSNADIAAELGTTEGTVKGYVSNVLAKLDADSRVQAATLAYRAGLDRD</sequence>
<dbReference type="InterPro" id="IPR001789">
    <property type="entry name" value="Sig_transdc_resp-reg_receiver"/>
</dbReference>
<dbReference type="EMBL" id="JAAKZW010000004">
    <property type="protein sequence ID" value="NGO74583.1"/>
    <property type="molecule type" value="Genomic_DNA"/>
</dbReference>
<dbReference type="InterPro" id="IPR039420">
    <property type="entry name" value="WalR-like"/>
</dbReference>
<dbReference type="SMART" id="SM00421">
    <property type="entry name" value="HTH_LUXR"/>
    <property type="match status" value="1"/>
</dbReference>
<dbReference type="PROSITE" id="PS50043">
    <property type="entry name" value="HTH_LUXR_2"/>
    <property type="match status" value="1"/>
</dbReference>
<dbReference type="InterPro" id="IPR058245">
    <property type="entry name" value="NreC/VraR/RcsB-like_REC"/>
</dbReference>
<dbReference type="PANTHER" id="PTHR43214">
    <property type="entry name" value="TWO-COMPONENT RESPONSE REGULATOR"/>
    <property type="match status" value="1"/>
</dbReference>
<evidence type="ECO:0000313" key="9">
    <source>
        <dbReference type="Proteomes" id="UP000481109"/>
    </source>
</evidence>
<dbReference type="Gene3D" id="3.40.50.2300">
    <property type="match status" value="1"/>
</dbReference>